<evidence type="ECO:0000313" key="2">
    <source>
        <dbReference type="EMBL" id="WCR11889.1"/>
    </source>
</evidence>
<dbReference type="PROSITE" id="PS50925">
    <property type="entry name" value="BLUF"/>
    <property type="match status" value="1"/>
</dbReference>
<feature type="domain" description="BLUF" evidence="1">
    <location>
        <begin position="11"/>
        <end position="102"/>
    </location>
</feature>
<name>A0ABY7SY96_9RHOB</name>
<reference evidence="2 3" key="1">
    <citation type="submission" date="2021-01" db="EMBL/GenBank/DDBJ databases">
        <title>Biogeographic distribution of Paracoccus.</title>
        <authorList>
            <person name="Hollensteiner J."/>
            <person name="Leineberger J."/>
            <person name="Brinkhoff T."/>
            <person name="Daniel R."/>
        </authorList>
    </citation>
    <scope>NUCLEOTIDE SEQUENCE [LARGE SCALE GENOMIC DNA]</scope>
    <source>
        <strain evidence="2 3">LMG25392</strain>
    </source>
</reference>
<protein>
    <submittedName>
        <fullName evidence="2">BLUF domain-containing protein</fullName>
    </submittedName>
</protein>
<proteinExistence type="predicted"/>
<dbReference type="RefSeq" id="WP_272860007.1">
    <property type="nucleotide sequence ID" value="NZ_CP067134.1"/>
</dbReference>
<dbReference type="SMART" id="SM01034">
    <property type="entry name" value="BLUF"/>
    <property type="match status" value="1"/>
</dbReference>
<dbReference type="InterPro" id="IPR036046">
    <property type="entry name" value="Acylphosphatase-like_dom_sf"/>
</dbReference>
<sequence length="141" mass="15823">MTSDAIVFEGLGFFLYRSTARDGLSAGDLDNIRTVARQRNGACDLSGCLHHEGGLFFQWLEGPQTQLRAVVDSILQDSRHRDITVLDEGPLTHRRFQHWRMRFSDRDQASLLDWFAQSRASTVDPHDYAGGVAAFLQAVSV</sequence>
<keyword evidence="3" id="KW-1185">Reference proteome</keyword>
<dbReference type="Proteomes" id="UP001218412">
    <property type="component" value="Chromosome"/>
</dbReference>
<organism evidence="2 3">
    <name type="scientific">Paracoccus stylophorae</name>
    <dbReference type="NCBI Taxonomy" id="659350"/>
    <lineage>
        <taxon>Bacteria</taxon>
        <taxon>Pseudomonadati</taxon>
        <taxon>Pseudomonadota</taxon>
        <taxon>Alphaproteobacteria</taxon>
        <taxon>Rhodobacterales</taxon>
        <taxon>Paracoccaceae</taxon>
        <taxon>Paracoccus</taxon>
    </lineage>
</organism>
<dbReference type="EMBL" id="CP067134">
    <property type="protein sequence ID" value="WCR11889.1"/>
    <property type="molecule type" value="Genomic_DNA"/>
</dbReference>
<dbReference type="Pfam" id="PF04940">
    <property type="entry name" value="BLUF"/>
    <property type="match status" value="1"/>
</dbReference>
<accession>A0ABY7SY96</accession>
<evidence type="ECO:0000313" key="3">
    <source>
        <dbReference type="Proteomes" id="UP001218412"/>
    </source>
</evidence>
<dbReference type="SUPFAM" id="SSF54975">
    <property type="entry name" value="Acylphosphatase/BLUF domain-like"/>
    <property type="match status" value="1"/>
</dbReference>
<evidence type="ECO:0000259" key="1">
    <source>
        <dbReference type="PROSITE" id="PS50925"/>
    </source>
</evidence>
<gene>
    <name evidence="2" type="ORF">JHW45_05870</name>
</gene>
<dbReference type="InterPro" id="IPR007024">
    <property type="entry name" value="BLUF_domain"/>
</dbReference>
<dbReference type="Gene3D" id="3.30.70.100">
    <property type="match status" value="1"/>
</dbReference>